<dbReference type="InterPro" id="IPR002104">
    <property type="entry name" value="Integrase_catalytic"/>
</dbReference>
<proteinExistence type="predicted"/>
<evidence type="ECO:0000259" key="2">
    <source>
        <dbReference type="PROSITE" id="PS51898"/>
    </source>
</evidence>
<organism evidence="3 4">
    <name type="scientific">Aquibacillus salsiterrae</name>
    <dbReference type="NCBI Taxonomy" id="2950439"/>
    <lineage>
        <taxon>Bacteria</taxon>
        <taxon>Bacillati</taxon>
        <taxon>Bacillota</taxon>
        <taxon>Bacilli</taxon>
        <taxon>Bacillales</taxon>
        <taxon>Bacillaceae</taxon>
        <taxon>Aquibacillus</taxon>
    </lineage>
</organism>
<dbReference type="InterPro" id="IPR050090">
    <property type="entry name" value="Tyrosine_recombinase_XerCD"/>
</dbReference>
<dbReference type="Proteomes" id="UP001145069">
    <property type="component" value="Unassembled WGS sequence"/>
</dbReference>
<reference evidence="3" key="1">
    <citation type="submission" date="2022-06" db="EMBL/GenBank/DDBJ databases">
        <title>Aquibacillus sp. a new bacterium isolated from soil saline samples.</title>
        <authorList>
            <person name="Galisteo C."/>
            <person name="De La Haba R."/>
            <person name="Sanchez-Porro C."/>
            <person name="Ventosa A."/>
        </authorList>
    </citation>
    <scope>NUCLEOTIDE SEQUENCE</scope>
    <source>
        <strain evidence="3">3ASR75-54</strain>
    </source>
</reference>
<dbReference type="EMBL" id="JAMQKC010000026">
    <property type="protein sequence ID" value="MDC3418379.1"/>
    <property type="molecule type" value="Genomic_DNA"/>
</dbReference>
<dbReference type="InterPro" id="IPR013762">
    <property type="entry name" value="Integrase-like_cat_sf"/>
</dbReference>
<dbReference type="GO" id="GO:0015074">
    <property type="term" value="P:DNA integration"/>
    <property type="evidence" value="ECO:0007669"/>
    <property type="project" value="InterPro"/>
</dbReference>
<dbReference type="PANTHER" id="PTHR30349">
    <property type="entry name" value="PHAGE INTEGRASE-RELATED"/>
    <property type="match status" value="1"/>
</dbReference>
<dbReference type="PROSITE" id="PS51898">
    <property type="entry name" value="TYR_RECOMBINASE"/>
    <property type="match status" value="1"/>
</dbReference>
<sequence length="205" mass="23481">MDVSDQLPAVSRYPTYTLIYPVLMRLLYSCGLRISEALSLKCQDVDLTKGILFIEKSKKGKSRIVPMSQSMTEFCRDYAKRMSFNANSDGYFFPAPNGGKYSRHSVRSTIQNMYAKAGISKLPSGSYPRVHDIRHTQAVHALEKMQSEGMDLYYSLPILCSYLGHKDIRSTEKYLRLPYFKHDEVALSSRELVQGMIPEVNWDEK</sequence>
<dbReference type="PANTHER" id="PTHR30349:SF64">
    <property type="entry name" value="PROPHAGE INTEGRASE INTD-RELATED"/>
    <property type="match status" value="1"/>
</dbReference>
<protein>
    <submittedName>
        <fullName evidence="3">Tyrosine-type recombinase/integrase</fullName>
    </submittedName>
</protein>
<dbReference type="SUPFAM" id="SSF56349">
    <property type="entry name" value="DNA breaking-rejoining enzymes"/>
    <property type="match status" value="1"/>
</dbReference>
<evidence type="ECO:0000313" key="4">
    <source>
        <dbReference type="Proteomes" id="UP001145069"/>
    </source>
</evidence>
<dbReference type="GO" id="GO:0003677">
    <property type="term" value="F:DNA binding"/>
    <property type="evidence" value="ECO:0007669"/>
    <property type="project" value="InterPro"/>
</dbReference>
<feature type="domain" description="Tyr recombinase" evidence="2">
    <location>
        <begin position="1"/>
        <end position="188"/>
    </location>
</feature>
<evidence type="ECO:0000256" key="1">
    <source>
        <dbReference type="ARBA" id="ARBA00023172"/>
    </source>
</evidence>
<evidence type="ECO:0000313" key="3">
    <source>
        <dbReference type="EMBL" id="MDC3418379.1"/>
    </source>
</evidence>
<dbReference type="InterPro" id="IPR011010">
    <property type="entry name" value="DNA_brk_join_enz"/>
</dbReference>
<dbReference type="GO" id="GO:0006310">
    <property type="term" value="P:DNA recombination"/>
    <property type="evidence" value="ECO:0007669"/>
    <property type="project" value="UniProtKB-KW"/>
</dbReference>
<gene>
    <name evidence="3" type="ORF">NC799_15965</name>
</gene>
<dbReference type="Gene3D" id="1.10.443.10">
    <property type="entry name" value="Intergrase catalytic core"/>
    <property type="match status" value="1"/>
</dbReference>
<keyword evidence="1" id="KW-0233">DNA recombination</keyword>
<keyword evidence="4" id="KW-1185">Reference proteome</keyword>
<name>A0A9X3WJ47_9BACI</name>
<dbReference type="Pfam" id="PF00589">
    <property type="entry name" value="Phage_integrase"/>
    <property type="match status" value="1"/>
</dbReference>
<dbReference type="AlphaFoldDB" id="A0A9X3WJ47"/>
<comment type="caution">
    <text evidence="3">The sequence shown here is derived from an EMBL/GenBank/DDBJ whole genome shotgun (WGS) entry which is preliminary data.</text>
</comment>
<accession>A0A9X3WJ47</accession>